<dbReference type="Proteomes" id="UP000281406">
    <property type="component" value="Unassembled WGS sequence"/>
</dbReference>
<accession>A0A3N0Z4U2</accession>
<gene>
    <name evidence="2" type="ORF">DPX16_11630</name>
</gene>
<evidence type="ECO:0000313" key="3">
    <source>
        <dbReference type="Proteomes" id="UP000281406"/>
    </source>
</evidence>
<name>A0A3N0Z4U2_ANAGA</name>
<organism evidence="2 3">
    <name type="scientific">Anabarilius grahami</name>
    <name type="common">Kanglang fish</name>
    <name type="synonym">Barilius grahami</name>
    <dbReference type="NCBI Taxonomy" id="495550"/>
    <lineage>
        <taxon>Eukaryota</taxon>
        <taxon>Metazoa</taxon>
        <taxon>Chordata</taxon>
        <taxon>Craniata</taxon>
        <taxon>Vertebrata</taxon>
        <taxon>Euteleostomi</taxon>
        <taxon>Actinopterygii</taxon>
        <taxon>Neopterygii</taxon>
        <taxon>Teleostei</taxon>
        <taxon>Ostariophysi</taxon>
        <taxon>Cypriniformes</taxon>
        <taxon>Xenocyprididae</taxon>
        <taxon>Xenocypridinae</taxon>
        <taxon>Xenocypridinae incertae sedis</taxon>
        <taxon>Anabarilius</taxon>
    </lineage>
</organism>
<sequence length="139" mass="15060">MLFAQEQRDAVSDPAELSSLKQLVVVVLVLDADRSFQRSSCANGHAGFFLPKPVHRKSAKGQEASLTVAEEHSPEPAVDSRVFHRSKSESPFLDTPQCLEESTAPDSASAGGRLAFSAVRSDSLHQRIPERFKCGSTPP</sequence>
<keyword evidence="3" id="KW-1185">Reference proteome</keyword>
<evidence type="ECO:0000256" key="1">
    <source>
        <dbReference type="SAM" id="MobiDB-lite"/>
    </source>
</evidence>
<feature type="region of interest" description="Disordered" evidence="1">
    <location>
        <begin position="59"/>
        <end position="111"/>
    </location>
</feature>
<protein>
    <submittedName>
        <fullName evidence="2">Uncharacterized protein</fullName>
    </submittedName>
</protein>
<proteinExistence type="predicted"/>
<reference evidence="2 3" key="1">
    <citation type="submission" date="2018-10" db="EMBL/GenBank/DDBJ databases">
        <title>Genome assembly for a Yunnan-Guizhou Plateau 3E fish, Anabarilius grahami (Regan), and its evolutionary and genetic applications.</title>
        <authorList>
            <person name="Jiang W."/>
        </authorList>
    </citation>
    <scope>NUCLEOTIDE SEQUENCE [LARGE SCALE GENOMIC DNA]</scope>
    <source>
        <strain evidence="2">AG-KIZ</strain>
        <tissue evidence="2">Muscle</tissue>
    </source>
</reference>
<dbReference type="EMBL" id="RJVU01011952">
    <property type="protein sequence ID" value="ROL53204.1"/>
    <property type="molecule type" value="Genomic_DNA"/>
</dbReference>
<evidence type="ECO:0000313" key="2">
    <source>
        <dbReference type="EMBL" id="ROL53204.1"/>
    </source>
</evidence>
<dbReference type="AlphaFoldDB" id="A0A3N0Z4U2"/>
<comment type="caution">
    <text evidence="2">The sequence shown here is derived from an EMBL/GenBank/DDBJ whole genome shotgun (WGS) entry which is preliminary data.</text>
</comment>